<feature type="region of interest" description="Disordered" evidence="1">
    <location>
        <begin position="145"/>
        <end position="189"/>
    </location>
</feature>
<comment type="caution">
    <text evidence="4">The sequence shown here is derived from an EMBL/GenBank/DDBJ whole genome shotgun (WGS) entry which is preliminary data.</text>
</comment>
<feature type="signal peptide" evidence="3">
    <location>
        <begin position="1"/>
        <end position="25"/>
    </location>
</feature>
<keyword evidence="2" id="KW-1133">Transmembrane helix</keyword>
<evidence type="ECO:0000256" key="2">
    <source>
        <dbReference type="SAM" id="Phobius"/>
    </source>
</evidence>
<feature type="compositionally biased region" description="Low complexity" evidence="1">
    <location>
        <begin position="167"/>
        <end position="189"/>
    </location>
</feature>
<feature type="transmembrane region" description="Helical" evidence="2">
    <location>
        <begin position="77"/>
        <end position="100"/>
    </location>
</feature>
<dbReference type="AlphaFoldDB" id="A0A814FD31"/>
<name>A0A814FD31_9BILA</name>
<reference evidence="4" key="1">
    <citation type="submission" date="2021-02" db="EMBL/GenBank/DDBJ databases">
        <authorList>
            <person name="Nowell W R."/>
        </authorList>
    </citation>
    <scope>NUCLEOTIDE SEQUENCE</scope>
</reference>
<protein>
    <submittedName>
        <fullName evidence="4">Uncharacterized protein</fullName>
    </submittedName>
</protein>
<dbReference type="Proteomes" id="UP000663889">
    <property type="component" value="Unassembled WGS sequence"/>
</dbReference>
<dbReference type="EMBL" id="CAJNOU010000387">
    <property type="protein sequence ID" value="CAF0981343.1"/>
    <property type="molecule type" value="Genomic_DNA"/>
</dbReference>
<accession>A0A814FD31</accession>
<keyword evidence="3" id="KW-0732">Signal</keyword>
<evidence type="ECO:0000256" key="3">
    <source>
        <dbReference type="SAM" id="SignalP"/>
    </source>
</evidence>
<keyword evidence="2" id="KW-0812">Transmembrane</keyword>
<evidence type="ECO:0000313" key="4">
    <source>
        <dbReference type="EMBL" id="CAF0981343.1"/>
    </source>
</evidence>
<organism evidence="4 5">
    <name type="scientific">Rotaria sordida</name>
    <dbReference type="NCBI Taxonomy" id="392033"/>
    <lineage>
        <taxon>Eukaryota</taxon>
        <taxon>Metazoa</taxon>
        <taxon>Spiralia</taxon>
        <taxon>Gnathifera</taxon>
        <taxon>Rotifera</taxon>
        <taxon>Eurotatoria</taxon>
        <taxon>Bdelloidea</taxon>
        <taxon>Philodinida</taxon>
        <taxon>Philodinidae</taxon>
        <taxon>Rotaria</taxon>
    </lineage>
</organism>
<gene>
    <name evidence="4" type="ORF">SEV965_LOCUS9772</name>
</gene>
<evidence type="ECO:0000313" key="5">
    <source>
        <dbReference type="Proteomes" id="UP000663889"/>
    </source>
</evidence>
<feature type="chain" id="PRO_5032727644" evidence="3">
    <location>
        <begin position="26"/>
        <end position="189"/>
    </location>
</feature>
<keyword evidence="2" id="KW-0472">Membrane</keyword>
<proteinExistence type="predicted"/>
<evidence type="ECO:0000256" key="1">
    <source>
        <dbReference type="SAM" id="MobiDB-lite"/>
    </source>
</evidence>
<sequence>MFGRWINCVLSIIILLLFISTNVYGMICSNYQRLCTDNHYTWCCRQNEFCGNYSMQCSSDQIIEKSISASSSNLSPAIISIIIVFSIICLIICVCCCFSLNQQQQQRPHLSIRTPIIQRRVYPYQQGPPRNIHIPRGYDRNNPLSCPRSPDLYDEPPPSYEAAIANSSSKYRSTSSSSQPVTTSVELTN</sequence>